<name>A0A8J7JA37_9BACT</name>
<evidence type="ECO:0000313" key="9">
    <source>
        <dbReference type="Proteomes" id="UP000636888"/>
    </source>
</evidence>
<evidence type="ECO:0000256" key="3">
    <source>
        <dbReference type="ARBA" id="ARBA00022963"/>
    </source>
</evidence>
<feature type="active site" description="Nucleophile" evidence="5">
    <location>
        <position position="417"/>
    </location>
</feature>
<comment type="similarity">
    <text evidence="1">Belongs to the NTE family.</text>
</comment>
<evidence type="ECO:0000256" key="2">
    <source>
        <dbReference type="ARBA" id="ARBA00022801"/>
    </source>
</evidence>
<dbReference type="InterPro" id="IPR016035">
    <property type="entry name" value="Acyl_Trfase/lysoPLipase"/>
</dbReference>
<dbReference type="CDD" id="cd00038">
    <property type="entry name" value="CAP_ED"/>
    <property type="match status" value="1"/>
</dbReference>
<evidence type="ECO:0000259" key="6">
    <source>
        <dbReference type="PROSITE" id="PS50042"/>
    </source>
</evidence>
<comment type="caution">
    <text evidence="8">The sequence shown here is derived from an EMBL/GenBank/DDBJ whole genome shotgun (WGS) entry which is preliminary data.</text>
</comment>
<dbReference type="InterPro" id="IPR018490">
    <property type="entry name" value="cNMP-bd_dom_sf"/>
</dbReference>
<dbReference type="InterPro" id="IPR018488">
    <property type="entry name" value="cNMP-bd_CS"/>
</dbReference>
<dbReference type="Pfam" id="PF01734">
    <property type="entry name" value="Patatin"/>
    <property type="match status" value="1"/>
</dbReference>
<keyword evidence="3 5" id="KW-0442">Lipid degradation</keyword>
<dbReference type="PROSITE" id="PS00888">
    <property type="entry name" value="CNMP_BINDING_1"/>
    <property type="match status" value="1"/>
</dbReference>
<dbReference type="PROSITE" id="PS50042">
    <property type="entry name" value="CNMP_BINDING_3"/>
    <property type="match status" value="1"/>
</dbReference>
<dbReference type="Gene3D" id="3.40.50.300">
    <property type="entry name" value="P-loop containing nucleotide triphosphate hydrolases"/>
    <property type="match status" value="1"/>
</dbReference>
<keyword evidence="2 5" id="KW-0378">Hydrolase</keyword>
<feature type="domain" description="PNPLA" evidence="7">
    <location>
        <begin position="384"/>
        <end position="548"/>
    </location>
</feature>
<keyword evidence="4 5" id="KW-0443">Lipid metabolism</keyword>
<evidence type="ECO:0000313" key="8">
    <source>
        <dbReference type="EMBL" id="MBJ6723651.1"/>
    </source>
</evidence>
<protein>
    <submittedName>
        <fullName evidence="8">Patatin-like phospholipase family protein</fullName>
    </submittedName>
</protein>
<dbReference type="Gene3D" id="3.40.1090.10">
    <property type="entry name" value="Cytosolic phospholipase A2 catalytic domain"/>
    <property type="match status" value="2"/>
</dbReference>
<dbReference type="InterPro" id="IPR027417">
    <property type="entry name" value="P-loop_NTPase"/>
</dbReference>
<dbReference type="EMBL" id="JAEMHM010000002">
    <property type="protein sequence ID" value="MBJ6723651.1"/>
    <property type="molecule type" value="Genomic_DNA"/>
</dbReference>
<dbReference type="Proteomes" id="UP000636888">
    <property type="component" value="Unassembled WGS sequence"/>
</dbReference>
<feature type="short sequence motif" description="GXSXG" evidence="5">
    <location>
        <begin position="415"/>
        <end position="419"/>
    </location>
</feature>
<dbReference type="GO" id="GO:0016042">
    <property type="term" value="P:lipid catabolic process"/>
    <property type="evidence" value="ECO:0007669"/>
    <property type="project" value="UniProtKB-UniRule"/>
</dbReference>
<evidence type="ECO:0000256" key="1">
    <source>
        <dbReference type="ARBA" id="ARBA00006636"/>
    </source>
</evidence>
<dbReference type="InterPro" id="IPR050301">
    <property type="entry name" value="NTE"/>
</dbReference>
<comment type="caution">
    <text evidence="5">Lacks conserved residue(s) required for the propagation of feature annotation.</text>
</comment>
<feature type="short sequence motif" description="DGA/G" evidence="5">
    <location>
        <begin position="535"/>
        <end position="537"/>
    </location>
</feature>
<evidence type="ECO:0000256" key="5">
    <source>
        <dbReference type="PROSITE-ProRule" id="PRU01161"/>
    </source>
</evidence>
<evidence type="ECO:0000259" key="7">
    <source>
        <dbReference type="PROSITE" id="PS51635"/>
    </source>
</evidence>
<gene>
    <name evidence="8" type="ORF">JFN93_02910</name>
</gene>
<dbReference type="GO" id="GO:0004622">
    <property type="term" value="F:phosphatidylcholine lysophospholipase activity"/>
    <property type="evidence" value="ECO:0007669"/>
    <property type="project" value="UniProtKB-ARBA"/>
</dbReference>
<dbReference type="PANTHER" id="PTHR14226">
    <property type="entry name" value="NEUROPATHY TARGET ESTERASE/SWISS CHEESE D.MELANOGASTER"/>
    <property type="match status" value="1"/>
</dbReference>
<dbReference type="Pfam" id="PF00027">
    <property type="entry name" value="cNMP_binding"/>
    <property type="match status" value="1"/>
</dbReference>
<dbReference type="InterPro" id="IPR014710">
    <property type="entry name" value="RmlC-like_jellyroll"/>
</dbReference>
<dbReference type="InterPro" id="IPR000595">
    <property type="entry name" value="cNMP-bd_dom"/>
</dbReference>
<dbReference type="SUPFAM" id="SSF51206">
    <property type="entry name" value="cAMP-binding domain-like"/>
    <property type="match status" value="1"/>
</dbReference>
<dbReference type="PANTHER" id="PTHR14226:SF76">
    <property type="entry name" value="NTE FAMILY PROTEIN RSSA"/>
    <property type="match status" value="1"/>
</dbReference>
<dbReference type="Gene3D" id="2.60.120.10">
    <property type="entry name" value="Jelly Rolls"/>
    <property type="match status" value="1"/>
</dbReference>
<dbReference type="SMART" id="SM00100">
    <property type="entry name" value="cNMP"/>
    <property type="match status" value="1"/>
</dbReference>
<dbReference type="SUPFAM" id="SSF52151">
    <property type="entry name" value="FabD/lysophospholipase-like"/>
    <property type="match status" value="1"/>
</dbReference>
<accession>A0A8J7JA37</accession>
<feature type="active site" description="Proton acceptor" evidence="5">
    <location>
        <position position="535"/>
    </location>
</feature>
<proteinExistence type="inferred from homology"/>
<dbReference type="RefSeq" id="WP_199382490.1">
    <property type="nucleotide sequence ID" value="NZ_JAEMHM010000002.1"/>
</dbReference>
<organism evidence="8 9">
    <name type="scientific">Geomesophilobacter sediminis</name>
    <dbReference type="NCBI Taxonomy" id="2798584"/>
    <lineage>
        <taxon>Bacteria</taxon>
        <taxon>Pseudomonadati</taxon>
        <taxon>Thermodesulfobacteriota</taxon>
        <taxon>Desulfuromonadia</taxon>
        <taxon>Geobacterales</taxon>
        <taxon>Geobacteraceae</taxon>
        <taxon>Geomesophilobacter</taxon>
    </lineage>
</organism>
<dbReference type="InterPro" id="IPR002641">
    <property type="entry name" value="PNPLA_dom"/>
</dbReference>
<keyword evidence="9" id="KW-1185">Reference proteome</keyword>
<feature type="domain" description="Cyclic nucleotide-binding" evidence="6">
    <location>
        <begin position="20"/>
        <end position="122"/>
    </location>
</feature>
<sequence length="654" mass="71875">MQEVDASIPEICAALLKIEFLSFLPDEELNCLAGQFTRVRSPKGTVLCRAGERGDTLFVIASGLVRVSVQEGGTETLLAELKRGDFFGEYALLTGEPRKATAKAVLDVELFVLRKEDFETLLYNQPKVAYHVSRIVSSRNLTGATQRERIPPPCYFSIIPSNDGLGCSSFVIRLAQVAACETRQRTLVVDFPASGGELVRELGGERIPCPDSRLIEEFSREITRRQVGDAWYGTADGVTVFQLPGEDRRLLLTDLSTSLSALLELLKHTFSLVLLVLPPELTPVSRRVLQLSEGVLYLISNRPEELGAVEEKLARIREIIEPHTVQLKIGTSHVQAGKGLFRSEIRQRLNLGEMPQVWWSTQEEKRDRVVCALAREICRRRVGVVLGSGASRGWAHLGVLRALERNGIPIDLIAGCSIGALIGSLYAKTGSADAAIDLCLSYFSTLRQVKRNIFDYCITGGGVLKGHRILTVLQEMLDGADFFDLKVPLSVIAVDMATGRQVVLDEGSVSQAVRASISSPGIFRPYLMQGTWYTDGALVNPLPVDVIINKGANFVLASVVEKGVAEEWPGDGSPSLLNTLARSFSIMFARTTRDRAGGADVTIYPEVAGYSWGDFYQGKELIQKGEEATLKRMDEIERLILRGEQEGPWQPSVP</sequence>
<dbReference type="AlphaFoldDB" id="A0A8J7JA37"/>
<dbReference type="PROSITE" id="PS51635">
    <property type="entry name" value="PNPLA"/>
    <property type="match status" value="1"/>
</dbReference>
<evidence type="ECO:0000256" key="4">
    <source>
        <dbReference type="ARBA" id="ARBA00023098"/>
    </source>
</evidence>
<reference evidence="8" key="1">
    <citation type="submission" date="2020-12" db="EMBL/GenBank/DDBJ databases">
        <title>Geomonas sp. Red875, isolated from river sediment.</title>
        <authorList>
            <person name="Xu Z."/>
            <person name="Zhang Z."/>
            <person name="Masuda Y."/>
            <person name="Itoh H."/>
            <person name="Senoo K."/>
        </authorList>
    </citation>
    <scope>NUCLEOTIDE SEQUENCE</scope>
    <source>
        <strain evidence="8">Red875</strain>
    </source>
</reference>